<evidence type="ECO:0000313" key="2">
    <source>
        <dbReference type="Proteomes" id="UP000019151"/>
    </source>
</evidence>
<protein>
    <recommendedName>
        <fullName evidence="3">YbbR family protein</fullName>
    </recommendedName>
</protein>
<sequence>MASAPWTDAVTEAFTERLGYKFAALFFALALWVVASGEETASQYVPVHFAPVVDSAVRMVGDAPHVRALVEGPTRQLLKLYRDPPTVHRTFGPATPTSLTVELRASDVDLPTGLDGVTVRDVQPHVLVLRFDTAADRSAASR</sequence>
<dbReference type="Proteomes" id="UP000019151">
    <property type="component" value="Chromosome"/>
</dbReference>
<evidence type="ECO:0008006" key="3">
    <source>
        <dbReference type="Google" id="ProtNLM"/>
    </source>
</evidence>
<organism evidence="1 2">
    <name type="scientific">Gemmatirosa kalamazoonensis</name>
    <dbReference type="NCBI Taxonomy" id="861299"/>
    <lineage>
        <taxon>Bacteria</taxon>
        <taxon>Pseudomonadati</taxon>
        <taxon>Gemmatimonadota</taxon>
        <taxon>Gemmatimonadia</taxon>
        <taxon>Gemmatimonadales</taxon>
        <taxon>Gemmatimonadaceae</taxon>
        <taxon>Gemmatirosa</taxon>
    </lineage>
</organism>
<evidence type="ECO:0000313" key="1">
    <source>
        <dbReference type="EMBL" id="AHG90098.1"/>
    </source>
</evidence>
<dbReference type="RefSeq" id="WP_025411572.1">
    <property type="nucleotide sequence ID" value="NZ_CP007128.1"/>
</dbReference>
<gene>
    <name evidence="1" type="ORF">J421_2561</name>
</gene>
<accession>W0RKY4</accession>
<dbReference type="AlphaFoldDB" id="W0RKY4"/>
<dbReference type="EMBL" id="CP007128">
    <property type="protein sequence ID" value="AHG90098.1"/>
    <property type="molecule type" value="Genomic_DNA"/>
</dbReference>
<keyword evidence="2" id="KW-1185">Reference proteome</keyword>
<proteinExistence type="predicted"/>
<dbReference type="KEGG" id="gba:J421_2561"/>
<name>W0RKY4_9BACT</name>
<reference evidence="1 2" key="1">
    <citation type="journal article" date="2014" name="Genome Announc.">
        <title>Genome Sequence and Methylome of Soil Bacterium Gemmatirosa kalamazoonensis KBS708T, a Member of the Rarely Cultivated Gemmatimonadetes Phylum.</title>
        <authorList>
            <person name="Debruyn J.M."/>
            <person name="Radosevich M."/>
            <person name="Wommack K.E."/>
            <person name="Polson S.W."/>
            <person name="Hauser L.J."/>
            <person name="Fawaz M.N."/>
            <person name="Korlach J."/>
            <person name="Tsai Y.C."/>
        </authorList>
    </citation>
    <scope>NUCLEOTIDE SEQUENCE [LARGE SCALE GENOMIC DNA]</scope>
    <source>
        <strain evidence="1 2">KBS708</strain>
    </source>
</reference>
<dbReference type="STRING" id="861299.J421_2561"/>
<dbReference type="HOGENOM" id="CLU_1813018_0_0_0"/>
<dbReference type="InParanoid" id="W0RKY4"/>